<organism evidence="3 4">
    <name type="scientific">Amazonocrinis nigriterrae CENA67</name>
    <dbReference type="NCBI Taxonomy" id="2794033"/>
    <lineage>
        <taxon>Bacteria</taxon>
        <taxon>Bacillati</taxon>
        <taxon>Cyanobacteriota</taxon>
        <taxon>Cyanophyceae</taxon>
        <taxon>Nostocales</taxon>
        <taxon>Nostocaceae</taxon>
        <taxon>Amazonocrinis</taxon>
        <taxon>Amazonocrinis nigriterrae</taxon>
    </lineage>
</organism>
<dbReference type="NCBIfam" id="TIGR02595">
    <property type="entry name" value="PEP_CTERM"/>
    <property type="match status" value="1"/>
</dbReference>
<evidence type="ECO:0000256" key="1">
    <source>
        <dbReference type="ARBA" id="ARBA00022801"/>
    </source>
</evidence>
<gene>
    <name evidence="3" type="ORF">I8748_25100</name>
</gene>
<feature type="chain" id="PRO_5035238542" evidence="2">
    <location>
        <begin position="24"/>
        <end position="342"/>
    </location>
</feature>
<dbReference type="AlphaFoldDB" id="A0A8J7HXY5"/>
<protein>
    <submittedName>
        <fullName evidence="3">SGNH/GDSL hydrolase family protein</fullName>
    </submittedName>
</protein>
<dbReference type="InterPro" id="IPR013424">
    <property type="entry name" value="Ice-binding_C"/>
</dbReference>
<dbReference type="Proteomes" id="UP000632766">
    <property type="component" value="Unassembled WGS sequence"/>
</dbReference>
<evidence type="ECO:0000256" key="2">
    <source>
        <dbReference type="SAM" id="SignalP"/>
    </source>
</evidence>
<dbReference type="PANTHER" id="PTHR45648">
    <property type="entry name" value="GDSL LIPASE/ACYLHYDROLASE FAMILY PROTEIN (AFU_ORTHOLOGUE AFUA_4G14700)"/>
    <property type="match status" value="1"/>
</dbReference>
<dbReference type="InterPro" id="IPR051058">
    <property type="entry name" value="GDSL_Est/Lipase"/>
</dbReference>
<dbReference type="InterPro" id="IPR036514">
    <property type="entry name" value="SGNH_hydro_sf"/>
</dbReference>
<dbReference type="GO" id="GO:0006629">
    <property type="term" value="P:lipid metabolic process"/>
    <property type="evidence" value="ECO:0007669"/>
    <property type="project" value="InterPro"/>
</dbReference>
<dbReference type="PANTHER" id="PTHR45648:SF22">
    <property type="entry name" value="GDSL LIPASE_ACYLHYDROLASE FAMILY PROTEIN (AFU_ORTHOLOGUE AFUA_4G14700)"/>
    <property type="match status" value="1"/>
</dbReference>
<proteinExistence type="predicted"/>
<dbReference type="Pfam" id="PF00657">
    <property type="entry name" value="Lipase_GDSL"/>
    <property type="match status" value="1"/>
</dbReference>
<dbReference type="RefSeq" id="WP_198127218.1">
    <property type="nucleotide sequence ID" value="NZ_JAECZC010000061.1"/>
</dbReference>
<accession>A0A8J7HXY5</accession>
<comment type="caution">
    <text evidence="3">The sequence shown here is derived from an EMBL/GenBank/DDBJ whole genome shotgun (WGS) entry which is preliminary data.</text>
</comment>
<evidence type="ECO:0000313" key="3">
    <source>
        <dbReference type="EMBL" id="MBH8565412.1"/>
    </source>
</evidence>
<dbReference type="InterPro" id="IPR008265">
    <property type="entry name" value="Lipase_GDSL_AS"/>
</dbReference>
<dbReference type="CDD" id="cd01846">
    <property type="entry name" value="fatty_acyltransferase_like"/>
    <property type="match status" value="1"/>
</dbReference>
<dbReference type="EMBL" id="JAECZC010000061">
    <property type="protein sequence ID" value="MBH8565412.1"/>
    <property type="molecule type" value="Genomic_DNA"/>
</dbReference>
<keyword evidence="1 3" id="KW-0378">Hydrolase</keyword>
<reference evidence="3 4" key="1">
    <citation type="journal article" date="2021" name="Int. J. Syst. Evol. Microbiol.">
        <title>Amazonocrinis nigriterrae gen. nov., sp. nov., Atlanticothrix silvestris gen. nov., sp. nov. and Dendronalium phyllosphericum gen. nov., sp. nov., nostocacean cyanobacteria from Brazilian environments.</title>
        <authorList>
            <person name="Alvarenga D.O."/>
            <person name="Andreote A.P.D."/>
            <person name="Branco L.H.Z."/>
            <person name="Delbaje E."/>
            <person name="Cruz R.B."/>
            <person name="Varani A.M."/>
            <person name="Fiore M.F."/>
        </authorList>
    </citation>
    <scope>NUCLEOTIDE SEQUENCE [LARGE SCALE GENOMIC DNA]</scope>
    <source>
        <strain evidence="3 4">CENA67</strain>
    </source>
</reference>
<dbReference type="Gene3D" id="3.40.50.1110">
    <property type="entry name" value="SGNH hydrolase"/>
    <property type="match status" value="1"/>
</dbReference>
<dbReference type="InterPro" id="IPR001087">
    <property type="entry name" value="GDSL"/>
</dbReference>
<name>A0A8J7HXY5_9NOST</name>
<feature type="signal peptide" evidence="2">
    <location>
        <begin position="1"/>
        <end position="23"/>
    </location>
</feature>
<evidence type="ECO:0000313" key="4">
    <source>
        <dbReference type="Proteomes" id="UP000632766"/>
    </source>
</evidence>
<sequence length="342" mass="36817">MKKTLMAAGFVLFSFMLPLKASAANYGDIYVFGDSISDTGNAFAASGNTFPPYPYYFNGRFTNGYNWIDEFAKRLNIDSPTPYFNVANGVTPNNGINFAFGGATTTPANTVTNAFFGLPQEISAFQSYLNQTQQVADPDALYIFWLGANDYLPTDSKDFVPFTTPNQTLANISNALQTIAGLGAKNLLVVNLPNLGNTPLGLSLDKSIPGTSSGLNTLTQEHNNGLSQIIKELNANPALDLNIISLDVNPILDNITKLGFTNTTEPCFNKITLTICANPDKYLYWDEIHPTARAHKIFAGAALAAIPEPSPALGMIALGALGAAGVLKRRQKKSTVTIENRE</sequence>
<keyword evidence="2" id="KW-0732">Signal</keyword>
<dbReference type="SUPFAM" id="SSF52266">
    <property type="entry name" value="SGNH hydrolase"/>
    <property type="match status" value="1"/>
</dbReference>
<dbReference type="PROSITE" id="PS01098">
    <property type="entry name" value="LIPASE_GDSL_SER"/>
    <property type="match status" value="1"/>
</dbReference>
<dbReference type="GO" id="GO:0016298">
    <property type="term" value="F:lipase activity"/>
    <property type="evidence" value="ECO:0007669"/>
    <property type="project" value="InterPro"/>
</dbReference>
<keyword evidence="4" id="KW-1185">Reference proteome</keyword>